<dbReference type="InterPro" id="IPR051541">
    <property type="entry name" value="PTS_SugarTrans_NitroReg"/>
</dbReference>
<dbReference type="Gene3D" id="3.30.1340.10">
    <property type="entry name" value="HPr-like"/>
    <property type="match status" value="1"/>
</dbReference>
<dbReference type="SUPFAM" id="SSF55594">
    <property type="entry name" value="HPr-like"/>
    <property type="match status" value="1"/>
</dbReference>
<accession>A0A2U3B7F2</accession>
<evidence type="ECO:0000259" key="3">
    <source>
        <dbReference type="PROSITE" id="PS51094"/>
    </source>
</evidence>
<dbReference type="PROSITE" id="PS51094">
    <property type="entry name" value="PTS_EIIA_TYPE_2"/>
    <property type="match status" value="1"/>
</dbReference>
<evidence type="ECO:0000313" key="5">
    <source>
        <dbReference type="EMBL" id="PWI32692.1"/>
    </source>
</evidence>
<name>A0A2U3B7F2_9VIBR</name>
<dbReference type="Pfam" id="PF00381">
    <property type="entry name" value="PTS-HPr"/>
    <property type="match status" value="1"/>
</dbReference>
<dbReference type="InterPro" id="IPR016152">
    <property type="entry name" value="PTrfase/Anion_transptr"/>
</dbReference>
<evidence type="ECO:0000256" key="1">
    <source>
        <dbReference type="ARBA" id="ARBA00022553"/>
    </source>
</evidence>
<keyword evidence="1" id="KW-0597">Phosphoprotein</keyword>
<feature type="domain" description="PTS EIIA type-2" evidence="3">
    <location>
        <begin position="115"/>
        <end position="257"/>
    </location>
</feature>
<dbReference type="InterPro" id="IPR016910">
    <property type="entry name" value="UCP029195_PTS_EIIA2"/>
</dbReference>
<dbReference type="SUPFAM" id="SSF55804">
    <property type="entry name" value="Phoshotransferase/anion transport protein"/>
    <property type="match status" value="1"/>
</dbReference>
<dbReference type="Proteomes" id="UP000245362">
    <property type="component" value="Unassembled WGS sequence"/>
</dbReference>
<evidence type="ECO:0000313" key="6">
    <source>
        <dbReference type="Proteomes" id="UP000245362"/>
    </source>
</evidence>
<dbReference type="Gene3D" id="3.40.930.10">
    <property type="entry name" value="Mannitol-specific EII, Chain A"/>
    <property type="match status" value="1"/>
</dbReference>
<dbReference type="InterPro" id="IPR000032">
    <property type="entry name" value="HPr-like"/>
</dbReference>
<dbReference type="InterPro" id="IPR002178">
    <property type="entry name" value="PTS_EIIA_type-2_dom"/>
</dbReference>
<dbReference type="Pfam" id="PF00359">
    <property type="entry name" value="PTS_EIIA_2"/>
    <property type="match status" value="1"/>
</dbReference>
<dbReference type="PANTHER" id="PTHR47738:SF1">
    <property type="entry name" value="NITROGEN REGULATORY PROTEIN"/>
    <property type="match status" value="1"/>
</dbReference>
<proteinExistence type="predicted"/>
<dbReference type="OrthoDB" id="6213484at2"/>
<gene>
    <name evidence="5" type="ORF">DI392_14900</name>
</gene>
<dbReference type="PIRSF" id="PIRSF029195">
    <property type="entry name" value="UCP029195_PTS_EIIA2"/>
    <property type="match status" value="1"/>
</dbReference>
<organism evidence="5 6">
    <name type="scientific">Vibrio albus</name>
    <dbReference type="NCBI Taxonomy" id="2200953"/>
    <lineage>
        <taxon>Bacteria</taxon>
        <taxon>Pseudomonadati</taxon>
        <taxon>Pseudomonadota</taxon>
        <taxon>Gammaproteobacteria</taxon>
        <taxon>Vibrionales</taxon>
        <taxon>Vibrionaceae</taxon>
        <taxon>Vibrio</taxon>
    </lineage>
</organism>
<dbReference type="GO" id="GO:0030295">
    <property type="term" value="F:protein kinase activator activity"/>
    <property type="evidence" value="ECO:0007669"/>
    <property type="project" value="TreeGrafter"/>
</dbReference>
<feature type="domain" description="HPr" evidence="4">
    <location>
        <begin position="2"/>
        <end position="92"/>
    </location>
</feature>
<dbReference type="AlphaFoldDB" id="A0A2U3B7F2"/>
<reference evidence="5 6" key="1">
    <citation type="submission" date="2018-05" db="EMBL/GenBank/DDBJ databases">
        <title>Vibrio limimaris sp. nov., isolated from marine sediment.</title>
        <authorList>
            <person name="Li C.-M."/>
        </authorList>
    </citation>
    <scope>NUCLEOTIDE SEQUENCE [LARGE SCALE GENOMIC DNA]</scope>
    <source>
        <strain evidence="5 6">E4404</strain>
    </source>
</reference>
<dbReference type="InterPro" id="IPR035895">
    <property type="entry name" value="HPr-like_sf"/>
</dbReference>
<protein>
    <submittedName>
        <fullName evidence="5">PTS nitrogen regulatory IIA subunit</fullName>
    </submittedName>
</protein>
<dbReference type="RefSeq" id="WP_109320478.1">
    <property type="nucleotide sequence ID" value="NZ_QFWT01000008.1"/>
</dbReference>
<sequence length="271" mass="30501">MRIERRITFVIGKEGFAAWKLNRLKTLAGYFRSVIILQNITTGESANAEHTLKVISLGCKNLDLCQLWIEGSDAELACMVLTDFIADQFAIVNTSHKRREDDINSVIKHHPAFQLPFQLKYVFEDITAHSGINKMVVLSKISTALNPRMAQSVYEAMLNRENVSSTAIGHHIALPHVLLEDITEPSIAIFRLSQPIDWHSRMGDVRIIIALLLPAPPEMNMIKAFTGISRTLLNPDYCHLITTTKEPEAIKAILLNMMSRSCPPSEIDRNE</sequence>
<keyword evidence="2" id="KW-0762">Sugar transport</keyword>
<dbReference type="PROSITE" id="PS51350">
    <property type="entry name" value="PTS_HPR_DOM"/>
    <property type="match status" value="1"/>
</dbReference>
<dbReference type="PANTHER" id="PTHR47738">
    <property type="entry name" value="PTS SYSTEM FRUCTOSE-LIKE EIIA COMPONENT-RELATED"/>
    <property type="match status" value="1"/>
</dbReference>
<keyword evidence="2" id="KW-0813">Transport</keyword>
<evidence type="ECO:0000256" key="2">
    <source>
        <dbReference type="ARBA" id="ARBA00022597"/>
    </source>
</evidence>
<keyword evidence="6" id="KW-1185">Reference proteome</keyword>
<dbReference type="EMBL" id="QFWT01000008">
    <property type="protein sequence ID" value="PWI32692.1"/>
    <property type="molecule type" value="Genomic_DNA"/>
</dbReference>
<comment type="caution">
    <text evidence="5">The sequence shown here is derived from an EMBL/GenBank/DDBJ whole genome shotgun (WGS) entry which is preliminary data.</text>
</comment>
<evidence type="ECO:0000259" key="4">
    <source>
        <dbReference type="PROSITE" id="PS51350"/>
    </source>
</evidence>